<keyword evidence="1" id="KW-0472">Membrane</keyword>
<protein>
    <submittedName>
        <fullName evidence="2">Uncharacterized protein</fullName>
    </submittedName>
</protein>
<dbReference type="InParanoid" id="A0A167QGM6"/>
<gene>
    <name evidence="2" type="ORF">PHYBLDRAFT_162725</name>
</gene>
<proteinExistence type="predicted"/>
<feature type="transmembrane region" description="Helical" evidence="1">
    <location>
        <begin position="31"/>
        <end position="51"/>
    </location>
</feature>
<dbReference type="GeneID" id="28995590"/>
<dbReference type="Proteomes" id="UP000077315">
    <property type="component" value="Unassembled WGS sequence"/>
</dbReference>
<organism evidence="2 3">
    <name type="scientific">Phycomyces blakesleeanus (strain ATCC 8743b / DSM 1359 / FGSC 10004 / NBRC 33097 / NRRL 1555)</name>
    <dbReference type="NCBI Taxonomy" id="763407"/>
    <lineage>
        <taxon>Eukaryota</taxon>
        <taxon>Fungi</taxon>
        <taxon>Fungi incertae sedis</taxon>
        <taxon>Mucoromycota</taxon>
        <taxon>Mucoromycotina</taxon>
        <taxon>Mucoromycetes</taxon>
        <taxon>Mucorales</taxon>
        <taxon>Phycomycetaceae</taxon>
        <taxon>Phycomyces</taxon>
    </lineage>
</organism>
<name>A0A167QGM6_PHYB8</name>
<evidence type="ECO:0000256" key="1">
    <source>
        <dbReference type="SAM" id="Phobius"/>
    </source>
</evidence>
<sequence length="115" mass="13665">MSHFPGVLFFWKDPKSPIDIILLQSDQSESFVYLVYFIFVPNNLLFLYCGISEMYRNTLRLLWGENKAKYNIDERIRENLCRLFISKENVCLSNLYHDESSSRSIVLLERSEKTN</sequence>
<reference evidence="3" key="1">
    <citation type="submission" date="2015-06" db="EMBL/GenBank/DDBJ databases">
        <title>Expansion of signal transduction pathways in fungi by whole-genome duplication.</title>
        <authorList>
            <consortium name="DOE Joint Genome Institute"/>
            <person name="Corrochano L.M."/>
            <person name="Kuo A."/>
            <person name="Marcet-Houben M."/>
            <person name="Polaino S."/>
            <person name="Salamov A."/>
            <person name="Villalobos J.M."/>
            <person name="Alvarez M.I."/>
            <person name="Avalos J."/>
            <person name="Benito E.P."/>
            <person name="Benoit I."/>
            <person name="Burger G."/>
            <person name="Camino L.P."/>
            <person name="Canovas D."/>
            <person name="Cerda-Olmedo E."/>
            <person name="Cheng J.-F."/>
            <person name="Dominguez A."/>
            <person name="Elias M."/>
            <person name="Eslava A.P."/>
            <person name="Glaser F."/>
            <person name="Grimwood J."/>
            <person name="Gutierrez G."/>
            <person name="Heitman J."/>
            <person name="Henrissat B."/>
            <person name="Iturriaga E.A."/>
            <person name="Lang B.F."/>
            <person name="Lavin J.L."/>
            <person name="Lee S."/>
            <person name="Li W."/>
            <person name="Lindquist E."/>
            <person name="Lopez-Garcia S."/>
            <person name="Luque E.M."/>
            <person name="Marcos A.T."/>
            <person name="Martin J."/>
            <person name="McCluskey K."/>
            <person name="Medina H.R."/>
            <person name="Miralles-Duran A."/>
            <person name="Miyazaki A."/>
            <person name="Munoz-Torres E."/>
            <person name="Oguiza J.A."/>
            <person name="Ohm R."/>
            <person name="Olmedo M."/>
            <person name="Orejas M."/>
            <person name="Ortiz-Castellanos L."/>
            <person name="Pisabarro A.G."/>
            <person name="Rodriguez-Romero J."/>
            <person name="Ruiz-Herrera J."/>
            <person name="Ruiz-Vazquez R."/>
            <person name="Sanz C."/>
            <person name="Schackwitz W."/>
            <person name="Schmutz J."/>
            <person name="Shahriari M."/>
            <person name="Shelest E."/>
            <person name="Silva-Franco F."/>
            <person name="Soanes D."/>
            <person name="Syed K."/>
            <person name="Tagua V.G."/>
            <person name="Talbot N.J."/>
            <person name="Thon M."/>
            <person name="De vries R.P."/>
            <person name="Wiebenga A."/>
            <person name="Yadav J.S."/>
            <person name="Braun E.L."/>
            <person name="Baker S."/>
            <person name="Garre V."/>
            <person name="Horwitz B."/>
            <person name="Torres-Martinez S."/>
            <person name="Idnurm A."/>
            <person name="Herrera-Estrella A."/>
            <person name="Gabaldon T."/>
            <person name="Grigoriev I.V."/>
        </authorList>
    </citation>
    <scope>NUCLEOTIDE SEQUENCE [LARGE SCALE GENOMIC DNA]</scope>
    <source>
        <strain evidence="3">NRRL 1555(-)</strain>
    </source>
</reference>
<evidence type="ECO:0000313" key="3">
    <source>
        <dbReference type="Proteomes" id="UP000077315"/>
    </source>
</evidence>
<evidence type="ECO:0000313" key="2">
    <source>
        <dbReference type="EMBL" id="OAD79667.1"/>
    </source>
</evidence>
<dbReference type="EMBL" id="KV440972">
    <property type="protein sequence ID" value="OAD79667.1"/>
    <property type="molecule type" value="Genomic_DNA"/>
</dbReference>
<keyword evidence="1" id="KW-0812">Transmembrane</keyword>
<keyword evidence="3" id="KW-1185">Reference proteome</keyword>
<dbReference type="AlphaFoldDB" id="A0A167QGM6"/>
<dbReference type="VEuPathDB" id="FungiDB:PHYBLDRAFT_162725"/>
<dbReference type="RefSeq" id="XP_018297707.1">
    <property type="nucleotide sequence ID" value="XM_018434684.1"/>
</dbReference>
<accession>A0A167QGM6</accession>
<keyword evidence="1" id="KW-1133">Transmembrane helix</keyword>